<dbReference type="Proteomes" id="UP000001197">
    <property type="component" value="Chromosome 6"/>
</dbReference>
<reference evidence="3" key="2">
    <citation type="journal article" date="2014" name="Genetics">
        <title>Maintaining two mating types: Structure of the mating type locus and its role in heterokaryosis in Podospora anserina.</title>
        <authorList>
            <person name="Grognet P."/>
            <person name="Bidard F."/>
            <person name="Kuchly C."/>
            <person name="Tong L.C.H."/>
            <person name="Coppin E."/>
            <person name="Benkhali J.A."/>
            <person name="Couloux A."/>
            <person name="Wincker P."/>
            <person name="Debuchy R."/>
            <person name="Silar P."/>
        </authorList>
    </citation>
    <scope>GENOME REANNOTATION</scope>
    <source>
        <strain evidence="3">S / ATCC MYA-4624 / DSM 980 / FGSC 10383</strain>
    </source>
</reference>
<reference evidence="2 3" key="1">
    <citation type="journal article" date="2008" name="Genome Biol.">
        <title>The genome sequence of the model ascomycete fungus Podospora anserina.</title>
        <authorList>
            <person name="Espagne E."/>
            <person name="Lespinet O."/>
            <person name="Malagnac F."/>
            <person name="Da Silva C."/>
            <person name="Jaillon O."/>
            <person name="Porcel B.M."/>
            <person name="Couloux A."/>
            <person name="Aury J.-M."/>
            <person name="Segurens B."/>
            <person name="Poulain J."/>
            <person name="Anthouard V."/>
            <person name="Grossetete S."/>
            <person name="Khalili H."/>
            <person name="Coppin E."/>
            <person name="Dequard-Chablat M."/>
            <person name="Picard M."/>
            <person name="Contamine V."/>
            <person name="Arnaise S."/>
            <person name="Bourdais A."/>
            <person name="Berteaux-Lecellier V."/>
            <person name="Gautheret D."/>
            <person name="de Vries R.P."/>
            <person name="Battaglia E."/>
            <person name="Coutinho P.M."/>
            <person name="Danchin E.G.J."/>
            <person name="Henrissat B."/>
            <person name="El Khoury R."/>
            <person name="Sainsard-Chanet A."/>
            <person name="Boivin A."/>
            <person name="Pinan-Lucarre B."/>
            <person name="Sellem C.H."/>
            <person name="Debuchy R."/>
            <person name="Wincker P."/>
            <person name="Weissenbach J."/>
            <person name="Silar P."/>
        </authorList>
    </citation>
    <scope>NUCLEOTIDE SEQUENCE [LARGE SCALE GENOMIC DNA]</scope>
    <source>
        <strain evidence="3">S / ATCC MYA-4624 / DSM 980 / FGSC 10383</strain>
    </source>
</reference>
<dbReference type="AlphaFoldDB" id="A0A090CQJ1"/>
<feature type="compositionally biased region" description="Low complexity" evidence="1">
    <location>
        <begin position="34"/>
        <end position="45"/>
    </location>
</feature>
<evidence type="ECO:0000313" key="3">
    <source>
        <dbReference type="Proteomes" id="UP000001197"/>
    </source>
</evidence>
<feature type="compositionally biased region" description="Polar residues" evidence="1">
    <location>
        <begin position="194"/>
        <end position="205"/>
    </location>
</feature>
<evidence type="ECO:0000313" key="2">
    <source>
        <dbReference type="EMBL" id="CDP30860.1"/>
    </source>
</evidence>
<evidence type="ECO:0000256" key="1">
    <source>
        <dbReference type="SAM" id="MobiDB-lite"/>
    </source>
</evidence>
<sequence length="479" mass="53843">MATEEGAETYKIQVTPLQPRSSNLRTYSRKKSISKLPSLKPSQKQYPVKPPQQTQLNLRVTKTPSNVSKAAEPRPSNRIEVVIPDTESASFDPHDYDDAYVGEEEDEVVDDDVGGNEVAENYEVVYASEGDGENLNTTRRECTCVFLPPGAGEDVYNIPDDLPEDLPPVVPNNSDRQKKSNGSERQKDPVQVVMPSTTPHFTQQMRRGRPPGNGPRRPHLIFNKLPSRNRFKKLPQKSGRQTSALRSNPGDGFSDDEIKRSGLVLRRSAKQNTSITRVADTDIPRRPPLPRLKQDKRRADSEDSVFEIRPRKRTKCNQEQPDSIANRSTQWRSTPRLAVPTQILIPPLRQPSNPKARVIVHPPTSDEDEESEYSPDDRVIIPQSRDFITSSDLRTTEDEEEEDEEEEEEDEEDEEDEEEEEGSGYATYISETFTGGQRSSSVPVEPTVQSDSAGNGVDAGVQITQGLEERRGLKRSKTQ</sequence>
<feature type="region of interest" description="Disordered" evidence="1">
    <location>
        <begin position="155"/>
        <end position="479"/>
    </location>
</feature>
<dbReference type="EMBL" id="FO904941">
    <property type="protein sequence ID" value="CDP30860.1"/>
    <property type="molecule type" value="Genomic_DNA"/>
</dbReference>
<feature type="region of interest" description="Disordered" evidence="1">
    <location>
        <begin position="1"/>
        <end position="54"/>
    </location>
</feature>
<feature type="compositionally biased region" description="Acidic residues" evidence="1">
    <location>
        <begin position="365"/>
        <end position="374"/>
    </location>
</feature>
<feature type="compositionally biased region" description="Polar residues" evidence="1">
    <location>
        <begin position="429"/>
        <end position="453"/>
    </location>
</feature>
<name>A0A090CQJ1_PODAN</name>
<feature type="compositionally biased region" description="Basic and acidic residues" evidence="1">
    <location>
        <begin position="175"/>
        <end position="188"/>
    </location>
</feature>
<feature type="compositionally biased region" description="Acidic residues" evidence="1">
    <location>
        <begin position="397"/>
        <end position="422"/>
    </location>
</feature>
<feature type="compositionally biased region" description="Polar residues" evidence="1">
    <location>
        <begin position="317"/>
        <end position="333"/>
    </location>
</feature>
<accession>A0A090CQJ1</accession>
<keyword evidence="3" id="KW-1185">Reference proteome</keyword>
<proteinExistence type="predicted"/>
<dbReference type="InParanoid" id="A0A090CQJ1"/>
<protein>
    <submittedName>
        <fullName evidence="2">Uncharacterized protein</fullName>
    </submittedName>
</protein>
<organism evidence="2 3">
    <name type="scientific">Podospora anserina (strain S / ATCC MYA-4624 / DSM 980 / FGSC 10383)</name>
    <name type="common">Pleurage anserina</name>
    <dbReference type="NCBI Taxonomy" id="515849"/>
    <lineage>
        <taxon>Eukaryota</taxon>
        <taxon>Fungi</taxon>
        <taxon>Dikarya</taxon>
        <taxon>Ascomycota</taxon>
        <taxon>Pezizomycotina</taxon>
        <taxon>Sordariomycetes</taxon>
        <taxon>Sordariomycetidae</taxon>
        <taxon>Sordariales</taxon>
        <taxon>Podosporaceae</taxon>
        <taxon>Podospora</taxon>
        <taxon>Podospora anserina</taxon>
    </lineage>
</organism>
<feature type="compositionally biased region" description="Basic and acidic residues" evidence="1">
    <location>
        <begin position="297"/>
        <end position="309"/>
    </location>
</feature>
<feature type="compositionally biased region" description="Polar residues" evidence="1">
    <location>
        <begin position="15"/>
        <end position="26"/>
    </location>
</feature>